<evidence type="ECO:0000259" key="1">
    <source>
        <dbReference type="Pfam" id="PF07883"/>
    </source>
</evidence>
<name>A0ABP8VB23_9GAMM</name>
<dbReference type="InterPro" id="IPR014710">
    <property type="entry name" value="RmlC-like_jellyroll"/>
</dbReference>
<dbReference type="RefSeq" id="WP_345199183.1">
    <property type="nucleotide sequence ID" value="NZ_BAABFL010000478.1"/>
</dbReference>
<dbReference type="EMBL" id="BAABFL010000478">
    <property type="protein sequence ID" value="GAA4652589.1"/>
    <property type="molecule type" value="Genomic_DNA"/>
</dbReference>
<organism evidence="2 3">
    <name type="scientific">Kistimonas scapharcae</name>
    <dbReference type="NCBI Taxonomy" id="1036133"/>
    <lineage>
        <taxon>Bacteria</taxon>
        <taxon>Pseudomonadati</taxon>
        <taxon>Pseudomonadota</taxon>
        <taxon>Gammaproteobacteria</taxon>
        <taxon>Oceanospirillales</taxon>
        <taxon>Endozoicomonadaceae</taxon>
        <taxon>Kistimonas</taxon>
    </lineage>
</organism>
<comment type="caution">
    <text evidence="2">The sequence shown here is derived from an EMBL/GenBank/DDBJ whole genome shotgun (WGS) entry which is preliminary data.</text>
</comment>
<dbReference type="Proteomes" id="UP001500604">
    <property type="component" value="Unassembled WGS sequence"/>
</dbReference>
<gene>
    <name evidence="2" type="ORF">GCM10023116_48730</name>
</gene>
<dbReference type="Pfam" id="PF07883">
    <property type="entry name" value="Cupin_2"/>
    <property type="match status" value="1"/>
</dbReference>
<evidence type="ECO:0000313" key="2">
    <source>
        <dbReference type="EMBL" id="GAA4652589.1"/>
    </source>
</evidence>
<dbReference type="SUPFAM" id="SSF51182">
    <property type="entry name" value="RmlC-like cupins"/>
    <property type="match status" value="1"/>
</dbReference>
<dbReference type="InterPro" id="IPR013096">
    <property type="entry name" value="Cupin_2"/>
</dbReference>
<accession>A0ABP8VB23</accession>
<protein>
    <recommendedName>
        <fullName evidence="1">Cupin type-2 domain-containing protein</fullName>
    </recommendedName>
</protein>
<sequence>MKLDNLFAPRRDQTDDEYFEPLLERKGVKLERILSRGHITPEGEWYDQAYDEWVMVVKGAAQLRIDGRDTLVNMDAGDYILLPAHCRHRVEWTSPEEETVWLALHLDAVPDKQ</sequence>
<dbReference type="Gene3D" id="2.60.120.10">
    <property type="entry name" value="Jelly Rolls"/>
    <property type="match status" value="1"/>
</dbReference>
<dbReference type="CDD" id="cd06981">
    <property type="entry name" value="cupin_reut_a1446"/>
    <property type="match status" value="1"/>
</dbReference>
<reference evidence="3" key="1">
    <citation type="journal article" date="2019" name="Int. J. Syst. Evol. Microbiol.">
        <title>The Global Catalogue of Microorganisms (GCM) 10K type strain sequencing project: providing services to taxonomists for standard genome sequencing and annotation.</title>
        <authorList>
            <consortium name="The Broad Institute Genomics Platform"/>
            <consortium name="The Broad Institute Genome Sequencing Center for Infectious Disease"/>
            <person name="Wu L."/>
            <person name="Ma J."/>
        </authorList>
    </citation>
    <scope>NUCLEOTIDE SEQUENCE [LARGE SCALE GENOMIC DNA]</scope>
    <source>
        <strain evidence="3">JCM 17805</strain>
    </source>
</reference>
<evidence type="ECO:0000313" key="3">
    <source>
        <dbReference type="Proteomes" id="UP001500604"/>
    </source>
</evidence>
<proteinExistence type="predicted"/>
<dbReference type="InterPro" id="IPR011051">
    <property type="entry name" value="RmlC_Cupin_sf"/>
</dbReference>
<feature type="domain" description="Cupin type-2" evidence="1">
    <location>
        <begin position="45"/>
        <end position="103"/>
    </location>
</feature>
<keyword evidence="3" id="KW-1185">Reference proteome</keyword>